<accession>A0AAD9K451</accession>
<reference evidence="2" key="1">
    <citation type="journal article" date="2023" name="Mol. Biol. Evol.">
        <title>Third-Generation Sequencing Reveals the Adaptive Role of the Epigenome in Three Deep-Sea Polychaetes.</title>
        <authorList>
            <person name="Perez M."/>
            <person name="Aroh O."/>
            <person name="Sun Y."/>
            <person name="Lan Y."/>
            <person name="Juniper S.K."/>
            <person name="Young C.R."/>
            <person name="Angers B."/>
            <person name="Qian P.Y."/>
        </authorList>
    </citation>
    <scope>NUCLEOTIDE SEQUENCE</scope>
    <source>
        <strain evidence="2">P08H-3</strain>
    </source>
</reference>
<keyword evidence="3" id="KW-1185">Reference proteome</keyword>
<dbReference type="Gene3D" id="1.20.920.20">
    <property type="match status" value="1"/>
</dbReference>
<organism evidence="2 3">
    <name type="scientific">Paralvinella palmiformis</name>
    <dbReference type="NCBI Taxonomy" id="53620"/>
    <lineage>
        <taxon>Eukaryota</taxon>
        <taxon>Metazoa</taxon>
        <taxon>Spiralia</taxon>
        <taxon>Lophotrochozoa</taxon>
        <taxon>Annelida</taxon>
        <taxon>Polychaeta</taxon>
        <taxon>Sedentaria</taxon>
        <taxon>Canalipalpata</taxon>
        <taxon>Terebellida</taxon>
        <taxon>Terebelliformia</taxon>
        <taxon>Alvinellidae</taxon>
        <taxon>Paralvinella</taxon>
    </lineage>
</organism>
<sequence>MDTAVVIQSESVNPTSLGMAEAALRNETHDYFKGSSNSEDEASKVIVKEKKRIEKNQPNNYQDSKTKQKDKTKINAEDILRRETQKFNSQTKQPTKKRAQNDAGKNQKKGQKKSISNTDDSYSSSSDEDDKGNNQAKGEKEFKQNAIKQRLREGIKKQDTQMLKRAMKDAEMVGMKKNEKYLVMARDTVKALEERNKLRAAVKKAKAEAIKNEIDVITRNLSFFVSHCPGIQREVPWSLEVRFAMWQLPSGAKLPLIHRKRHHRLLDLFAFLLVLGVFEAQRQLEDIERSKKREREVSVVINQGTMSAIKGFKEPPTKVHRVMQGSFLLLGYDLDKTSEWRFITSKCNGSTLKGILDFDVSQLHPDIAATAQKVLREQNRKNLYSISEAAMSFYVWGMGTADECQKLKGKGKVIGVKRQNEIFSKKLTENEDQSSASSTADDKKIQDDTVSQDNRSDQNLANSQEKFDQK</sequence>
<evidence type="ECO:0000256" key="1">
    <source>
        <dbReference type="SAM" id="MobiDB-lite"/>
    </source>
</evidence>
<evidence type="ECO:0000313" key="2">
    <source>
        <dbReference type="EMBL" id="KAK2164554.1"/>
    </source>
</evidence>
<feature type="region of interest" description="Disordered" evidence="1">
    <location>
        <begin position="425"/>
        <end position="470"/>
    </location>
</feature>
<feature type="compositionally biased region" description="Basic and acidic residues" evidence="1">
    <location>
        <begin position="64"/>
        <end position="85"/>
    </location>
</feature>
<evidence type="ECO:0000313" key="3">
    <source>
        <dbReference type="Proteomes" id="UP001208570"/>
    </source>
</evidence>
<feature type="compositionally biased region" description="Basic and acidic residues" evidence="1">
    <location>
        <begin position="41"/>
        <end position="55"/>
    </location>
</feature>
<comment type="caution">
    <text evidence="2">The sequence shown here is derived from an EMBL/GenBank/DDBJ whole genome shotgun (WGS) entry which is preliminary data.</text>
</comment>
<name>A0AAD9K451_9ANNE</name>
<feature type="region of interest" description="Disordered" evidence="1">
    <location>
        <begin position="30"/>
        <end position="145"/>
    </location>
</feature>
<dbReference type="AlphaFoldDB" id="A0AAD9K451"/>
<dbReference type="Proteomes" id="UP001208570">
    <property type="component" value="Unassembled WGS sequence"/>
</dbReference>
<gene>
    <name evidence="2" type="ORF">LSH36_62g07012</name>
</gene>
<dbReference type="EMBL" id="JAODUP010000062">
    <property type="protein sequence ID" value="KAK2164554.1"/>
    <property type="molecule type" value="Genomic_DNA"/>
</dbReference>
<proteinExistence type="predicted"/>
<feature type="compositionally biased region" description="Polar residues" evidence="1">
    <location>
        <begin position="448"/>
        <end position="464"/>
    </location>
</feature>
<protein>
    <submittedName>
        <fullName evidence="2">Uncharacterized protein</fullName>
    </submittedName>
</protein>
<feature type="compositionally biased region" description="Low complexity" evidence="1">
    <location>
        <begin position="114"/>
        <end position="125"/>
    </location>
</feature>